<reference evidence="1 2" key="1">
    <citation type="journal article" date="2016" name="Nat. Commun.">
        <title>Thousands of microbial genomes shed light on interconnected biogeochemical processes in an aquifer system.</title>
        <authorList>
            <person name="Anantharaman K."/>
            <person name="Brown C.T."/>
            <person name="Hug L.A."/>
            <person name="Sharon I."/>
            <person name="Castelle C.J."/>
            <person name="Probst A.J."/>
            <person name="Thomas B.C."/>
            <person name="Singh A."/>
            <person name="Wilkins M.J."/>
            <person name="Karaoz U."/>
            <person name="Brodie E.L."/>
            <person name="Williams K.H."/>
            <person name="Hubbard S.S."/>
            <person name="Banfield J.F."/>
        </authorList>
    </citation>
    <scope>NUCLEOTIDE SEQUENCE [LARGE SCALE GENOMIC DNA]</scope>
</reference>
<evidence type="ECO:0000313" key="1">
    <source>
        <dbReference type="EMBL" id="OGH90234.1"/>
    </source>
</evidence>
<gene>
    <name evidence="1" type="ORF">A2537_00725</name>
</gene>
<evidence type="ECO:0000313" key="2">
    <source>
        <dbReference type="Proteomes" id="UP000178490"/>
    </source>
</evidence>
<sequence length="212" mass="21285">MKISKIVAIAAVIALVIPGIVFGAMSSTNYFIYADTVDFGGGVGTSTNYNLQESLGGYAGGISTSTNYQIRAGFQIVEVGILSLNLDSNSMNFGTLSTAGAVATGNINATVDTNSATGYVLSISSVNGSSLTAVSDGAVDGADNTEEYGLAVNGANEAYINDAAIVSSLTLASSPVAVSSDVTTLTFKAVRSSGSSSGTYSQNIVINAVANI</sequence>
<comment type="caution">
    <text evidence="1">The sequence shown here is derived from an EMBL/GenBank/DDBJ whole genome shotgun (WGS) entry which is preliminary data.</text>
</comment>
<dbReference type="EMBL" id="MFRC01000001">
    <property type="protein sequence ID" value="OGH90234.1"/>
    <property type="molecule type" value="Genomic_DNA"/>
</dbReference>
<dbReference type="AlphaFoldDB" id="A0A1F6P2R2"/>
<name>A0A1F6P2R2_9BACT</name>
<organism evidence="1 2">
    <name type="scientific">Candidatus Magasanikbacteria bacterium RIFOXYD2_FULL_36_9</name>
    <dbReference type="NCBI Taxonomy" id="1798707"/>
    <lineage>
        <taxon>Bacteria</taxon>
        <taxon>Candidatus Magasanikiibacteriota</taxon>
    </lineage>
</organism>
<protein>
    <submittedName>
        <fullName evidence="1">Uncharacterized protein</fullName>
    </submittedName>
</protein>
<accession>A0A1F6P2R2</accession>
<dbReference type="Proteomes" id="UP000178490">
    <property type="component" value="Unassembled WGS sequence"/>
</dbReference>
<proteinExistence type="predicted"/>